<dbReference type="GO" id="GO:0005829">
    <property type="term" value="C:cytosol"/>
    <property type="evidence" value="ECO:0007669"/>
    <property type="project" value="TreeGrafter"/>
</dbReference>
<name>A0A161ILZ7_9MICO</name>
<comment type="similarity">
    <text evidence="1">To bacterial alkanal monooxygenase alpha and beta chains.</text>
</comment>
<dbReference type="Gene3D" id="3.20.20.30">
    <property type="entry name" value="Luciferase-like domain"/>
    <property type="match status" value="1"/>
</dbReference>
<dbReference type="PANTHER" id="PTHR30137">
    <property type="entry name" value="LUCIFERASE-LIKE MONOOXYGENASE"/>
    <property type="match status" value="1"/>
</dbReference>
<accession>A0A161ILZ7</accession>
<sequence>MVGRRGGMVGDTPACGMPLRPRRLTQAMNSTTAPRLSVLDLVPVRTGQSSAQALAASMALVDRADALGYERYWFAEHHNMAAVAASTPPVMIAAALARTSRIRVGSGGVMLPNHAPLVVAEQFAALEALAPGRVDLGIGRAPGSDPVVTALLRSSGPTSDVDRFPEHVQNILALMHPDGARLRLTDGQVYDVHATPAAEATPTVWLLGSSDYSARLAAELGLPYVFANHFSGAGIDQVLALYRDGYTPSEAHPEPRTFLTVNAVVAPTLAEAEERAMPQLRAMARLRTGRPMGRSETVEEALADPLDGLGQQMVQDMRARWLVADPETARAEIASLAARHGVDEVMVVPVAGTYAGEPLDSTPGRVQTLELLAS</sequence>
<dbReference type="Proteomes" id="UP000076794">
    <property type="component" value="Chromosome"/>
</dbReference>
<dbReference type="EC" id="1.14.13.107" evidence="3"/>
<dbReference type="AlphaFoldDB" id="A0A161ILZ7"/>
<protein>
    <submittedName>
        <fullName evidence="3">Limonene 1,2-monooxygenase</fullName>
        <ecNumber evidence="3">1.14.13.107</ecNumber>
    </submittedName>
</protein>
<dbReference type="SUPFAM" id="SSF51679">
    <property type="entry name" value="Bacterial luciferase-like"/>
    <property type="match status" value="1"/>
</dbReference>
<dbReference type="STRING" id="1300344.I598_2057"/>
<dbReference type="KEGG" id="ido:I598_2057"/>
<feature type="domain" description="Luciferase-like" evidence="2">
    <location>
        <begin position="38"/>
        <end position="343"/>
    </location>
</feature>
<dbReference type="NCBIfam" id="TIGR03558">
    <property type="entry name" value="oxido_grp_1"/>
    <property type="match status" value="1"/>
</dbReference>
<gene>
    <name evidence="3" type="primary">limB_2</name>
    <name evidence="3" type="ORF">I598_2057</name>
</gene>
<dbReference type="EMBL" id="CP014209">
    <property type="protein sequence ID" value="ANC31600.1"/>
    <property type="molecule type" value="Genomic_DNA"/>
</dbReference>
<keyword evidence="4" id="KW-1185">Reference proteome</keyword>
<dbReference type="GO" id="GO:0052601">
    <property type="term" value="F:limonene 1,2-monooxygenase [NAD(P)H) activity"/>
    <property type="evidence" value="ECO:0007669"/>
    <property type="project" value="UniProtKB-EC"/>
</dbReference>
<evidence type="ECO:0000256" key="1">
    <source>
        <dbReference type="ARBA" id="ARBA00007789"/>
    </source>
</evidence>
<organism evidence="3 4">
    <name type="scientific">Isoptericola dokdonensis DS-3</name>
    <dbReference type="NCBI Taxonomy" id="1300344"/>
    <lineage>
        <taxon>Bacteria</taxon>
        <taxon>Bacillati</taxon>
        <taxon>Actinomycetota</taxon>
        <taxon>Actinomycetes</taxon>
        <taxon>Micrococcales</taxon>
        <taxon>Promicromonosporaceae</taxon>
        <taxon>Isoptericola</taxon>
    </lineage>
</organism>
<evidence type="ECO:0000313" key="3">
    <source>
        <dbReference type="EMBL" id="ANC31600.1"/>
    </source>
</evidence>
<dbReference type="InterPro" id="IPR019949">
    <property type="entry name" value="CmoO-like"/>
</dbReference>
<dbReference type="InterPro" id="IPR011251">
    <property type="entry name" value="Luciferase-like_dom"/>
</dbReference>
<dbReference type="PANTHER" id="PTHR30137:SF6">
    <property type="entry name" value="LUCIFERASE-LIKE MONOOXYGENASE"/>
    <property type="match status" value="1"/>
</dbReference>
<keyword evidence="3" id="KW-0560">Oxidoreductase</keyword>
<proteinExistence type="predicted"/>
<keyword evidence="3" id="KW-0503">Monooxygenase</keyword>
<dbReference type="Pfam" id="PF00296">
    <property type="entry name" value="Bac_luciferase"/>
    <property type="match status" value="1"/>
</dbReference>
<dbReference type="InterPro" id="IPR036661">
    <property type="entry name" value="Luciferase-like_sf"/>
</dbReference>
<dbReference type="InterPro" id="IPR050766">
    <property type="entry name" value="Bact_Lucif_Oxidored"/>
</dbReference>
<reference evidence="3 4" key="1">
    <citation type="submission" date="2016-01" db="EMBL/GenBank/DDBJ databases">
        <title>Complete genome sequence of a soil Actinobacterium, Isoptericola dokdonensis DS-3.</title>
        <authorList>
            <person name="Kwon S.-K."/>
            <person name="Kim J.F."/>
        </authorList>
    </citation>
    <scope>NUCLEOTIDE SEQUENCE [LARGE SCALE GENOMIC DNA]</scope>
    <source>
        <strain evidence="3 4">DS-3</strain>
    </source>
</reference>
<evidence type="ECO:0000313" key="4">
    <source>
        <dbReference type="Proteomes" id="UP000076794"/>
    </source>
</evidence>
<evidence type="ECO:0000259" key="2">
    <source>
        <dbReference type="Pfam" id="PF00296"/>
    </source>
</evidence>
<dbReference type="PATRIC" id="fig|1300344.3.peg.2066"/>